<dbReference type="GO" id="GO:0008270">
    <property type="term" value="F:zinc ion binding"/>
    <property type="evidence" value="ECO:0007669"/>
    <property type="project" value="UniProtKB-KW"/>
</dbReference>
<evidence type="ECO:0000256" key="5">
    <source>
        <dbReference type="ARBA" id="ARBA00023242"/>
    </source>
</evidence>
<dbReference type="Pfam" id="PF07227">
    <property type="entry name" value="PHD_Oberon"/>
    <property type="match status" value="1"/>
</dbReference>
<dbReference type="GeneID" id="116207231"/>
<dbReference type="InterPro" id="IPR032881">
    <property type="entry name" value="Oberon-like_PHD"/>
</dbReference>
<keyword evidence="2" id="KW-0479">Metal-binding</keyword>
<dbReference type="PANTHER" id="PTHR33345:SF6">
    <property type="entry name" value="OS03G0747200 PROTEIN"/>
    <property type="match status" value="1"/>
</dbReference>
<feature type="compositionally biased region" description="Acidic residues" evidence="6">
    <location>
        <begin position="1"/>
        <end position="10"/>
    </location>
</feature>
<name>A0A6P8DRS9_PUNGR</name>
<evidence type="ECO:0000259" key="7">
    <source>
        <dbReference type="Pfam" id="PF07227"/>
    </source>
</evidence>
<sequence>MDVDNPYDDNENYKNDSPMKENGNLQAVLPDTSGEGFPYAPENFPNPGDNWRWRVGKRVAVTGHYLDRYLYAPKSLKHHLLQSKLGANYVFPSKLSLQRFIRAEFPDADVEAFFASFSWKIPSKKLQLADGITDPGSFLVVPHHESPEPSSSDPGPTGCKAHNRTCVSLISKSGQTTLPSMPCDICCSEPGFCRDCCCILCSKTVDSSHGGYSFIRCEALTGEENSICGHIAHINCGLRTYMAGTVGGSIGLDAEYYCRRCDSRTELVSHVTKLLETCKSIYSRDELEKVLNLGLSILCGSQQTSAKLLMSSIYSALSKLKRGNSLEQIWGGDDTSVVPISCNGSNPTLPIKNGSPCQEDSENNNLAGATKQIREPSNDSNSLSSQIHYQKLDSEITRVLQAMKQAQESEYKMAEERLHAQKNYLYNLYQQLDLEYEISKLREQGLSSSGLVNSVSKRKDQIKREYQKLLEMMEVAKGFGKTSKEILREHFGLGLEENHAEVLAFLSNAV</sequence>
<feature type="domain" description="Oberon-like PHD finger" evidence="7">
    <location>
        <begin position="162"/>
        <end position="294"/>
    </location>
</feature>
<protein>
    <submittedName>
        <fullName evidence="11">Protein TITANIA-like isoform X3</fullName>
    </submittedName>
</protein>
<dbReference type="InterPro" id="IPR055508">
    <property type="entry name" value="DUF7081"/>
</dbReference>
<evidence type="ECO:0000313" key="11">
    <source>
        <dbReference type="RefSeq" id="XP_031395991.1"/>
    </source>
</evidence>
<keyword evidence="3" id="KW-0863">Zinc-finger</keyword>
<dbReference type="Pfam" id="PF23299">
    <property type="entry name" value="DUF7081"/>
    <property type="match status" value="1"/>
</dbReference>
<dbReference type="Pfam" id="PF24590">
    <property type="entry name" value="DUF7615"/>
    <property type="match status" value="1"/>
</dbReference>
<feature type="region of interest" description="Disordered" evidence="6">
    <location>
        <begin position="1"/>
        <end position="22"/>
    </location>
</feature>
<feature type="domain" description="DUF7081" evidence="8">
    <location>
        <begin position="28"/>
        <end position="123"/>
    </location>
</feature>
<reference evidence="11" key="2">
    <citation type="submission" date="2025-08" db="UniProtKB">
        <authorList>
            <consortium name="RefSeq"/>
        </authorList>
    </citation>
    <scope>IDENTIFICATION</scope>
    <source>
        <tissue evidence="11">Leaf</tissue>
    </source>
</reference>
<keyword evidence="10" id="KW-1185">Reference proteome</keyword>
<dbReference type="Proteomes" id="UP000515151">
    <property type="component" value="Chromosome 5"/>
</dbReference>
<evidence type="ECO:0000256" key="3">
    <source>
        <dbReference type="ARBA" id="ARBA00022771"/>
    </source>
</evidence>
<dbReference type="PANTHER" id="PTHR33345">
    <property type="entry name" value="ADAPTER PROTEIN, PUTATIVE-RELATED"/>
    <property type="match status" value="1"/>
</dbReference>
<evidence type="ECO:0000259" key="9">
    <source>
        <dbReference type="Pfam" id="PF24590"/>
    </source>
</evidence>
<accession>A0A6P8DRS9</accession>
<dbReference type="AlphaFoldDB" id="A0A6P8DRS9"/>
<dbReference type="GO" id="GO:0005634">
    <property type="term" value="C:nucleus"/>
    <property type="evidence" value="ECO:0007669"/>
    <property type="project" value="UniProtKB-SubCell"/>
</dbReference>
<evidence type="ECO:0000259" key="8">
    <source>
        <dbReference type="Pfam" id="PF23299"/>
    </source>
</evidence>
<proteinExistence type="predicted"/>
<gene>
    <name evidence="11" type="primary">LOC116207231</name>
</gene>
<organism evidence="10 11">
    <name type="scientific">Punica granatum</name>
    <name type="common">Pomegranate</name>
    <dbReference type="NCBI Taxonomy" id="22663"/>
    <lineage>
        <taxon>Eukaryota</taxon>
        <taxon>Viridiplantae</taxon>
        <taxon>Streptophyta</taxon>
        <taxon>Embryophyta</taxon>
        <taxon>Tracheophyta</taxon>
        <taxon>Spermatophyta</taxon>
        <taxon>Magnoliopsida</taxon>
        <taxon>eudicotyledons</taxon>
        <taxon>Gunneridae</taxon>
        <taxon>Pentapetalae</taxon>
        <taxon>rosids</taxon>
        <taxon>malvids</taxon>
        <taxon>Myrtales</taxon>
        <taxon>Lythraceae</taxon>
        <taxon>Punica</taxon>
    </lineage>
</organism>
<comment type="subcellular location">
    <subcellularLocation>
        <location evidence="1">Nucleus</location>
    </subcellularLocation>
</comment>
<evidence type="ECO:0000256" key="1">
    <source>
        <dbReference type="ARBA" id="ARBA00004123"/>
    </source>
</evidence>
<feature type="domain" description="DUF7615" evidence="9">
    <location>
        <begin position="386"/>
        <end position="490"/>
    </location>
</feature>
<evidence type="ECO:0000313" key="10">
    <source>
        <dbReference type="Proteomes" id="UP000515151"/>
    </source>
</evidence>
<evidence type="ECO:0000256" key="4">
    <source>
        <dbReference type="ARBA" id="ARBA00022833"/>
    </source>
</evidence>
<evidence type="ECO:0000256" key="6">
    <source>
        <dbReference type="SAM" id="MobiDB-lite"/>
    </source>
</evidence>
<evidence type="ECO:0000256" key="2">
    <source>
        <dbReference type="ARBA" id="ARBA00022723"/>
    </source>
</evidence>
<keyword evidence="5" id="KW-0539">Nucleus</keyword>
<keyword evidence="4" id="KW-0862">Zinc</keyword>
<dbReference type="InterPro" id="IPR056034">
    <property type="entry name" value="DUF7615"/>
</dbReference>
<reference evidence="10" key="1">
    <citation type="journal article" date="2020" name="Plant Biotechnol. J.">
        <title>The pomegranate (Punica granatum L.) draft genome dissects genetic divergence between soft- and hard-seeded cultivars.</title>
        <authorList>
            <person name="Luo X."/>
            <person name="Li H."/>
            <person name="Wu Z."/>
            <person name="Yao W."/>
            <person name="Zhao P."/>
            <person name="Cao D."/>
            <person name="Yu H."/>
            <person name="Li K."/>
            <person name="Poudel K."/>
            <person name="Zhao D."/>
            <person name="Zhang F."/>
            <person name="Xia X."/>
            <person name="Chen L."/>
            <person name="Wang Q."/>
            <person name="Jing D."/>
            <person name="Cao S."/>
        </authorList>
    </citation>
    <scope>NUCLEOTIDE SEQUENCE [LARGE SCALE GENOMIC DNA]</scope>
    <source>
        <strain evidence="10">cv. Tunisia</strain>
    </source>
</reference>
<dbReference type="RefSeq" id="XP_031395991.1">
    <property type="nucleotide sequence ID" value="XM_031540131.1"/>
</dbReference>